<accession>A0A915CWC2</accession>
<organism evidence="1 2">
    <name type="scientific">Ditylenchus dipsaci</name>
    <dbReference type="NCBI Taxonomy" id="166011"/>
    <lineage>
        <taxon>Eukaryota</taxon>
        <taxon>Metazoa</taxon>
        <taxon>Ecdysozoa</taxon>
        <taxon>Nematoda</taxon>
        <taxon>Chromadorea</taxon>
        <taxon>Rhabditida</taxon>
        <taxon>Tylenchina</taxon>
        <taxon>Tylenchomorpha</taxon>
        <taxon>Sphaerularioidea</taxon>
        <taxon>Anguinidae</taxon>
        <taxon>Anguininae</taxon>
        <taxon>Ditylenchus</taxon>
    </lineage>
</organism>
<proteinExistence type="predicted"/>
<name>A0A915CWC2_9BILA</name>
<dbReference type="WBParaSite" id="jg133">
    <property type="protein sequence ID" value="jg133"/>
    <property type="gene ID" value="jg133"/>
</dbReference>
<protein>
    <submittedName>
        <fullName evidence="2">Uncharacterized protein</fullName>
    </submittedName>
</protein>
<dbReference type="AlphaFoldDB" id="A0A915CWC2"/>
<sequence>MQAIGGYGRYRSAQLVELTGLVRGRDPRVTQYAHRQDMDAAARHENITGESSSTVISSWIQASMAVSLTLHHSLAVYSRSKKGRAQVSIAIFAQLEFSQGYLQFTMSNRHGQEK</sequence>
<reference evidence="2" key="1">
    <citation type="submission" date="2022-11" db="UniProtKB">
        <authorList>
            <consortium name="WormBaseParasite"/>
        </authorList>
    </citation>
    <scope>IDENTIFICATION</scope>
</reference>
<evidence type="ECO:0000313" key="1">
    <source>
        <dbReference type="Proteomes" id="UP000887574"/>
    </source>
</evidence>
<evidence type="ECO:0000313" key="2">
    <source>
        <dbReference type="WBParaSite" id="jg133"/>
    </source>
</evidence>
<dbReference type="Proteomes" id="UP000887574">
    <property type="component" value="Unplaced"/>
</dbReference>
<keyword evidence="1" id="KW-1185">Reference proteome</keyword>